<reference evidence="2 3" key="1">
    <citation type="submission" date="2024-02" db="EMBL/GenBank/DDBJ databases">
        <authorList>
            <person name="Daric V."/>
            <person name="Darras S."/>
        </authorList>
    </citation>
    <scope>NUCLEOTIDE SEQUENCE [LARGE SCALE GENOMIC DNA]</scope>
</reference>
<dbReference type="Pfam" id="PF13877">
    <property type="entry name" value="RPAP3_C"/>
    <property type="match status" value="1"/>
</dbReference>
<evidence type="ECO:0000259" key="1">
    <source>
        <dbReference type="Pfam" id="PF13877"/>
    </source>
</evidence>
<sequence length="124" mass="13838">MTSWSLKWTKLCSTSQAQDGANRAAKLLCYKMILDKVSLDQIPVMVSNKTSDHVIVIFAHIAQSHIESSEIDRAFLILQHPAKAQRFDMAAMFLSQSDNNIVCEVFASLANSVESQQISFTFPT</sequence>
<keyword evidence="3" id="KW-1185">Reference proteome</keyword>
<accession>A0ABP0G978</accession>
<evidence type="ECO:0000313" key="2">
    <source>
        <dbReference type="EMBL" id="CAK8687468.1"/>
    </source>
</evidence>
<organism evidence="2 3">
    <name type="scientific">Clavelina lepadiformis</name>
    <name type="common">Light-bulb sea squirt</name>
    <name type="synonym">Ascidia lepadiformis</name>
    <dbReference type="NCBI Taxonomy" id="159417"/>
    <lineage>
        <taxon>Eukaryota</taxon>
        <taxon>Metazoa</taxon>
        <taxon>Chordata</taxon>
        <taxon>Tunicata</taxon>
        <taxon>Ascidiacea</taxon>
        <taxon>Aplousobranchia</taxon>
        <taxon>Clavelinidae</taxon>
        <taxon>Clavelina</taxon>
    </lineage>
</organism>
<name>A0ABP0G978_CLALP</name>
<dbReference type="Proteomes" id="UP001642483">
    <property type="component" value="Unassembled WGS sequence"/>
</dbReference>
<protein>
    <recommendedName>
        <fullName evidence="1">RNA-polymerase II-associated protein 3-like C-terminal domain-containing protein</fullName>
    </recommendedName>
</protein>
<proteinExistence type="predicted"/>
<comment type="caution">
    <text evidence="2">The sequence shown here is derived from an EMBL/GenBank/DDBJ whole genome shotgun (WGS) entry which is preliminary data.</text>
</comment>
<dbReference type="EMBL" id="CAWYQH010000104">
    <property type="protein sequence ID" value="CAK8687468.1"/>
    <property type="molecule type" value="Genomic_DNA"/>
</dbReference>
<dbReference type="InterPro" id="IPR025986">
    <property type="entry name" value="RPAP3-like_C"/>
</dbReference>
<feature type="domain" description="RNA-polymerase II-associated protein 3-like C-terminal" evidence="1">
    <location>
        <begin position="30"/>
        <end position="98"/>
    </location>
</feature>
<evidence type="ECO:0000313" key="3">
    <source>
        <dbReference type="Proteomes" id="UP001642483"/>
    </source>
</evidence>
<gene>
    <name evidence="2" type="ORF">CVLEPA_LOCUS19539</name>
</gene>